<organism evidence="18 19">
    <name type="scientific">Pseudolycoriella hygida</name>
    <dbReference type="NCBI Taxonomy" id="35572"/>
    <lineage>
        <taxon>Eukaryota</taxon>
        <taxon>Metazoa</taxon>
        <taxon>Ecdysozoa</taxon>
        <taxon>Arthropoda</taxon>
        <taxon>Hexapoda</taxon>
        <taxon>Insecta</taxon>
        <taxon>Pterygota</taxon>
        <taxon>Neoptera</taxon>
        <taxon>Endopterygota</taxon>
        <taxon>Diptera</taxon>
        <taxon>Nematocera</taxon>
        <taxon>Sciaroidea</taxon>
        <taxon>Sciaridae</taxon>
        <taxon>Pseudolycoriella</taxon>
    </lineage>
</organism>
<dbReference type="PROSITE" id="PS50865">
    <property type="entry name" value="ZF_MYND_2"/>
    <property type="match status" value="2"/>
</dbReference>
<evidence type="ECO:0000256" key="4">
    <source>
        <dbReference type="ARBA" id="ARBA00022603"/>
    </source>
</evidence>
<dbReference type="PANTHER" id="PTHR46165">
    <property type="entry name" value="SET AND MYND DOMAIN-CONTAINING PROTEIN 4"/>
    <property type="match status" value="1"/>
</dbReference>
<evidence type="ECO:0000256" key="9">
    <source>
        <dbReference type="ARBA" id="ARBA00022833"/>
    </source>
</evidence>
<dbReference type="Gene3D" id="6.10.140.2220">
    <property type="match status" value="1"/>
</dbReference>
<evidence type="ECO:0000313" key="18">
    <source>
        <dbReference type="EMBL" id="KAJ6646168.1"/>
    </source>
</evidence>
<evidence type="ECO:0000256" key="14">
    <source>
        <dbReference type="ARBA" id="ARBA00093680"/>
    </source>
</evidence>
<keyword evidence="5" id="KW-0808">Transferase</keyword>
<feature type="domain" description="SET" evidence="16">
    <location>
        <begin position="591"/>
        <end position="897"/>
    </location>
</feature>
<dbReference type="InterPro" id="IPR002893">
    <property type="entry name" value="Znf_MYND"/>
</dbReference>
<dbReference type="Gene3D" id="2.170.270.10">
    <property type="entry name" value="SET domain"/>
    <property type="match status" value="2"/>
</dbReference>
<dbReference type="GO" id="GO:0008276">
    <property type="term" value="F:protein methyltransferase activity"/>
    <property type="evidence" value="ECO:0007669"/>
    <property type="project" value="UniProtKB-ARBA"/>
</dbReference>
<evidence type="ECO:0000313" key="19">
    <source>
        <dbReference type="Proteomes" id="UP001151699"/>
    </source>
</evidence>
<keyword evidence="9" id="KW-0862">Zinc</keyword>
<dbReference type="CDD" id="cd10536">
    <property type="entry name" value="SET_SMYD4"/>
    <property type="match status" value="2"/>
</dbReference>
<dbReference type="GO" id="GO:0008757">
    <property type="term" value="F:S-adenosylmethionine-dependent methyltransferase activity"/>
    <property type="evidence" value="ECO:0007669"/>
    <property type="project" value="UniProtKB-ARBA"/>
</dbReference>
<keyword evidence="7" id="KW-0479">Metal-binding</keyword>
<dbReference type="GO" id="GO:0005737">
    <property type="term" value="C:cytoplasm"/>
    <property type="evidence" value="ECO:0007669"/>
    <property type="project" value="UniProtKB-SubCell"/>
</dbReference>
<keyword evidence="4" id="KW-0489">Methyltransferase</keyword>
<evidence type="ECO:0000256" key="3">
    <source>
        <dbReference type="ARBA" id="ARBA00022490"/>
    </source>
</evidence>
<evidence type="ECO:0000256" key="13">
    <source>
        <dbReference type="ARBA" id="ARBA00093635"/>
    </source>
</evidence>
<evidence type="ECO:0000256" key="6">
    <source>
        <dbReference type="ARBA" id="ARBA00022691"/>
    </source>
</evidence>
<protein>
    <recommendedName>
        <fullName evidence="13">Protein-lysine N-methyltransferase SMYD4</fullName>
    </recommendedName>
    <alternativeName>
        <fullName evidence="14">SET and MYND domain-containing protein 4</fullName>
    </alternativeName>
</protein>
<evidence type="ECO:0000256" key="2">
    <source>
        <dbReference type="ARBA" id="ARBA00004496"/>
    </source>
</evidence>
<evidence type="ECO:0000256" key="12">
    <source>
        <dbReference type="ARBA" id="ARBA00093423"/>
    </source>
</evidence>
<dbReference type="InterPro" id="IPR001214">
    <property type="entry name" value="SET_dom"/>
</dbReference>
<dbReference type="Pfam" id="PF00856">
    <property type="entry name" value="SET"/>
    <property type="match status" value="2"/>
</dbReference>
<feature type="domain" description="MYND-type" evidence="17">
    <location>
        <begin position="155"/>
        <end position="193"/>
    </location>
</feature>
<evidence type="ECO:0000256" key="5">
    <source>
        <dbReference type="ARBA" id="ARBA00022679"/>
    </source>
</evidence>
<dbReference type="GO" id="GO:0042826">
    <property type="term" value="F:histone deacetylase binding"/>
    <property type="evidence" value="ECO:0007669"/>
    <property type="project" value="TreeGrafter"/>
</dbReference>
<comment type="catalytic activity">
    <reaction evidence="11">
        <text>L-lysyl-[protein] + S-adenosyl-L-methionine = N(6)-methyl-L-lysyl-[protein] + S-adenosyl-L-homocysteine + H(+)</text>
        <dbReference type="Rhea" id="RHEA:51736"/>
        <dbReference type="Rhea" id="RHEA-COMP:9752"/>
        <dbReference type="Rhea" id="RHEA-COMP:13053"/>
        <dbReference type="ChEBI" id="CHEBI:15378"/>
        <dbReference type="ChEBI" id="CHEBI:29969"/>
        <dbReference type="ChEBI" id="CHEBI:57856"/>
        <dbReference type="ChEBI" id="CHEBI:59789"/>
        <dbReference type="ChEBI" id="CHEBI:61929"/>
    </reaction>
</comment>
<evidence type="ECO:0000256" key="8">
    <source>
        <dbReference type="ARBA" id="ARBA00022771"/>
    </source>
</evidence>
<feature type="non-terminal residue" evidence="18">
    <location>
        <position position="1171"/>
    </location>
</feature>
<name>A0A9Q0N9S2_9DIPT</name>
<dbReference type="InterPro" id="IPR044421">
    <property type="entry name" value="SMYD4_SET"/>
</dbReference>
<comment type="subcellular location">
    <subcellularLocation>
        <location evidence="2">Cytoplasm</location>
    </subcellularLocation>
    <subcellularLocation>
        <location evidence="1">Nucleus</location>
    </subcellularLocation>
</comment>
<dbReference type="PROSITE" id="PS50280">
    <property type="entry name" value="SET"/>
    <property type="match status" value="2"/>
</dbReference>
<keyword evidence="3" id="KW-0963">Cytoplasm</keyword>
<dbReference type="GO" id="GO:0005634">
    <property type="term" value="C:nucleus"/>
    <property type="evidence" value="ECO:0007669"/>
    <property type="project" value="UniProtKB-SubCell"/>
</dbReference>
<dbReference type="SUPFAM" id="SSF144232">
    <property type="entry name" value="HIT/MYND zinc finger-like"/>
    <property type="match status" value="2"/>
</dbReference>
<evidence type="ECO:0000256" key="7">
    <source>
        <dbReference type="ARBA" id="ARBA00022723"/>
    </source>
</evidence>
<evidence type="ECO:0000259" key="16">
    <source>
        <dbReference type="PROSITE" id="PS50280"/>
    </source>
</evidence>
<keyword evidence="19" id="KW-1185">Reference proteome</keyword>
<feature type="domain" description="MYND-type" evidence="17">
    <location>
        <begin position="642"/>
        <end position="680"/>
    </location>
</feature>
<proteinExistence type="predicted"/>
<evidence type="ECO:0000256" key="11">
    <source>
        <dbReference type="ARBA" id="ARBA00048985"/>
    </source>
</evidence>
<dbReference type="GO" id="GO:0032259">
    <property type="term" value="P:methylation"/>
    <property type="evidence" value="ECO:0007669"/>
    <property type="project" value="UniProtKB-KW"/>
</dbReference>
<evidence type="ECO:0000259" key="17">
    <source>
        <dbReference type="PROSITE" id="PS50865"/>
    </source>
</evidence>
<dbReference type="Pfam" id="PF01753">
    <property type="entry name" value="zf-MYND"/>
    <property type="match status" value="2"/>
</dbReference>
<keyword evidence="10" id="KW-0539">Nucleus</keyword>
<sequence length="1171" mass="137845">SGTMTSQLWLNAMNVMIRSGKYFDISAFRFSEVFSTMDFVNKNPALSDDLRRWLSMLNELNQQRDRCTDLAKHLLPKLRELLKDMQNGAAESTVQKPMEDTFESKQMIEKFNDTVGRYIVAGEDIKKNDLLYREKAFSFIPYQDDSDPDMILYHCQNCSKATRVPFPCYDCSRVSYCSPQCVDQHKTIHKFECVGYQKNFWSKVEIGHLSWRTFIVGFADAIERLDTTESNPQQILETLEAIHESDFVYGDMLRLHTNIHKMDAYDCLQFALTAQLTVIYLDEWTDFFTNLPQKCTQIMPNIDDWKKFTAAVLLKHLGQVASNLLYTRDIQLMPPSSLSNYSYLYTGGIRVRDLHLVTRKDFIFFGIFPKISLMNHSCDPNIYQIFDGATVSIYASRDIAMNEEIFNCYGPNYKITPRERRQASLKRRHYFNCVCEKCCNNDQTFLKYYQYICPNEECRASIEMNLFLHDWWRDLRNDYLMEEIMPNFICEKCKRALLLNPTTLKGFFDVTDNDLEFQFGRRRKSTRTAARYYIAVCKCLSKHHELKLYMGQALMRYQMQDDVQELFCTLAYFYLAENVHQREVTLREIEELIEQKKFNDTVGRYIVAGEDIKKNDLLYREKAFSFIPYQDDSDPDMILYHCQNCSKATRVPFPCYDCSRVSYCSPQCVDQHKTIHKFECVGYQKNFWSKVEIGHLSWRTFIVGFADAIERLDTTESNPQQILETLEAIHESDFVYGDMLRLHTNIHKMDAYDCLQFALTAQLTVIYLDEWTDFFTNLPQKCTQIMPNIDDWKKFTAAVLLKHLGQVFSKIAYTREIQLMPPSSLSNYSYLYTGGVRVHDLHLVTRKVCIFCGIFPKISLMNHSCDPNIYQIFDGATVSIYASRDIAMNEEIFNCYGPNYKTMPREQRQIFLKRRHYFNCVCEKCCNNDQTFLKYYQYICSNEECRASIEMDLNLWWLDLTNDNLMEKIMPNFICKKCKRLLFLNPKTLKEFFDAADLEFQFGHRRKSTRTVARYYMDFCKCLSKHHQLKPFMGQALMQYQMQDDVQELFCTLAYVATDNYLIARERFGIFSLEFIMAIPHALNILLMAKKIEQEREKPFLLPEIIDIRKTFDVKKMEKTVEILPKFMQTIFKNAIKEVQAVGGKFGLNINEEMSKLHIDDILSDDDSIDY</sequence>
<dbReference type="InterPro" id="IPR046341">
    <property type="entry name" value="SET_dom_sf"/>
</dbReference>
<dbReference type="GO" id="GO:0008270">
    <property type="term" value="F:zinc ion binding"/>
    <property type="evidence" value="ECO:0007669"/>
    <property type="project" value="UniProtKB-KW"/>
</dbReference>
<evidence type="ECO:0000256" key="10">
    <source>
        <dbReference type="ARBA" id="ARBA00023242"/>
    </source>
</evidence>
<reference evidence="18" key="1">
    <citation type="submission" date="2022-07" db="EMBL/GenBank/DDBJ databases">
        <authorList>
            <person name="Trinca V."/>
            <person name="Uliana J.V.C."/>
            <person name="Torres T.T."/>
            <person name="Ward R.J."/>
            <person name="Monesi N."/>
        </authorList>
    </citation>
    <scope>NUCLEOTIDE SEQUENCE</scope>
    <source>
        <strain evidence="18">HSMRA1968</strain>
        <tissue evidence="18">Whole embryos</tissue>
    </source>
</reference>
<feature type="domain" description="SET" evidence="16">
    <location>
        <begin position="100"/>
        <end position="410"/>
    </location>
</feature>
<evidence type="ECO:0000256" key="15">
    <source>
        <dbReference type="PROSITE-ProRule" id="PRU00134"/>
    </source>
</evidence>
<keyword evidence="8 15" id="KW-0863">Zinc-finger</keyword>
<dbReference type="Proteomes" id="UP001151699">
    <property type="component" value="Chromosome A"/>
</dbReference>
<dbReference type="SUPFAM" id="SSF82199">
    <property type="entry name" value="SET domain"/>
    <property type="match status" value="2"/>
</dbReference>
<comment type="caution">
    <text evidence="18">The sequence shown here is derived from an EMBL/GenBank/DDBJ whole genome shotgun (WGS) entry which is preliminary data.</text>
</comment>
<gene>
    <name evidence="18" type="primary">SMYD4_0</name>
    <name evidence="18" type="ORF">Bhyg_01379</name>
</gene>
<dbReference type="OrthoDB" id="62495at2759"/>
<dbReference type="SMART" id="SM00317">
    <property type="entry name" value="SET"/>
    <property type="match status" value="2"/>
</dbReference>
<evidence type="ECO:0000256" key="1">
    <source>
        <dbReference type="ARBA" id="ARBA00004123"/>
    </source>
</evidence>
<dbReference type="PANTHER" id="PTHR46165:SF2">
    <property type="entry name" value="SET AND MYND DOMAIN-CONTAINING PROTEIN 4"/>
    <property type="match status" value="1"/>
</dbReference>
<accession>A0A9Q0N9S2</accession>
<dbReference type="InterPro" id="IPR052097">
    <property type="entry name" value="SET-MYND_domain_protein"/>
</dbReference>
<dbReference type="GO" id="GO:0008170">
    <property type="term" value="F:N-methyltransferase activity"/>
    <property type="evidence" value="ECO:0007669"/>
    <property type="project" value="UniProtKB-ARBA"/>
</dbReference>
<dbReference type="Gene3D" id="1.10.220.160">
    <property type="match status" value="1"/>
</dbReference>
<comment type="function">
    <text evidence="12">Protein-lysine N-methyltransferase. Monomethylates PRMT5, modulating its transcriptional activity. May also act as a histone methyltransferase. Plays a critical role in cardiac development. Acts as a key epigenetic regulator of gene expression during cardiac development via its dual activities as a methyltransferase and negative regulator of HDAC1.</text>
</comment>
<keyword evidence="6" id="KW-0949">S-adenosyl-L-methionine</keyword>
<dbReference type="EMBL" id="WJQU01000001">
    <property type="protein sequence ID" value="KAJ6646168.1"/>
    <property type="molecule type" value="Genomic_DNA"/>
</dbReference>
<dbReference type="AlphaFoldDB" id="A0A9Q0N9S2"/>